<dbReference type="KEGG" id="nlc:EBAPG3_009280"/>
<evidence type="ECO:0000313" key="2">
    <source>
        <dbReference type="EMBL" id="ARO87942.1"/>
    </source>
</evidence>
<accession>A0A1W6SQ97</accession>
<feature type="domain" description="Ice-binding protein C-terminal" evidence="1">
    <location>
        <begin position="26"/>
        <end position="46"/>
    </location>
</feature>
<reference evidence="2 3" key="1">
    <citation type="journal article" date="2015" name="Int. J. Syst. Evol. Microbiol.">
        <title>Nitrosospira lacus sp. nov., a psychrotolerant, ammonia-oxidizing bacterium from sandy lake sediment.</title>
        <authorList>
            <person name="Urakawa H."/>
            <person name="Garcia J.C."/>
            <person name="Nielsen J.L."/>
            <person name="Le V.Q."/>
            <person name="Kozlowski J.A."/>
            <person name="Stein L.Y."/>
            <person name="Lim C.K."/>
            <person name="Pommerening-Roser A."/>
            <person name="Martens-Habbena W."/>
            <person name="Stahl D.A."/>
            <person name="Klotz M.G."/>
        </authorList>
    </citation>
    <scope>NUCLEOTIDE SEQUENCE [LARGE SCALE GENOMIC DNA]</scope>
    <source>
        <strain evidence="2 3">APG3</strain>
    </source>
</reference>
<evidence type="ECO:0000313" key="3">
    <source>
        <dbReference type="Proteomes" id="UP000012179"/>
    </source>
</evidence>
<dbReference type="InterPro" id="IPR013424">
    <property type="entry name" value="Ice-binding_C"/>
</dbReference>
<dbReference type="EMBL" id="CP021106">
    <property type="protein sequence ID" value="ARO87942.1"/>
    <property type="molecule type" value="Genomic_DNA"/>
</dbReference>
<keyword evidence="3" id="KW-1185">Reference proteome</keyword>
<name>A0A1W6SQ97_9PROT</name>
<proteinExistence type="predicted"/>
<gene>
    <name evidence="2" type="ORF">EBAPG3_009280</name>
</gene>
<dbReference type="AlphaFoldDB" id="A0A1W6SQ97"/>
<dbReference type="Proteomes" id="UP000012179">
    <property type="component" value="Chromosome"/>
</dbReference>
<organism evidence="2 3">
    <name type="scientific">Nitrosospira lacus</name>
    <dbReference type="NCBI Taxonomy" id="1288494"/>
    <lineage>
        <taxon>Bacteria</taxon>
        <taxon>Pseudomonadati</taxon>
        <taxon>Pseudomonadota</taxon>
        <taxon>Betaproteobacteria</taxon>
        <taxon>Nitrosomonadales</taxon>
        <taxon>Nitrosomonadaceae</taxon>
        <taxon>Nitrosospira</taxon>
    </lineage>
</organism>
<sequence>MNGGTAYANIHSVIFPAGEIRGFLAPVPEPEAYAMLLAGLAMIGAVAPPRLTGKQRGTPLAPRSLIE</sequence>
<protein>
    <recommendedName>
        <fullName evidence="1">Ice-binding protein C-terminal domain-containing protein</fullName>
    </recommendedName>
</protein>
<evidence type="ECO:0000259" key="1">
    <source>
        <dbReference type="Pfam" id="PF07589"/>
    </source>
</evidence>
<dbReference type="Pfam" id="PF07589">
    <property type="entry name" value="PEP-CTERM"/>
    <property type="match status" value="1"/>
</dbReference>
<dbReference type="eggNOG" id="ENOG5032CS2">
    <property type="taxonomic scope" value="Bacteria"/>
</dbReference>
<dbReference type="RefSeq" id="WP_004177995.1">
    <property type="nucleotide sequence ID" value="NZ_CP021106.3"/>
</dbReference>